<dbReference type="PROSITE" id="PS50043">
    <property type="entry name" value="HTH_LUXR_2"/>
    <property type="match status" value="1"/>
</dbReference>
<keyword evidence="3" id="KW-0804">Transcription</keyword>
<sequence>MSTAAGAERARSRPDDPLLVAKLVSPRIRTPVVDRPRLVELVSRGVDGPLTVVSGAAGSGKTLLVASWCATATSPGPVAWLTLEPEDDAPGAFWAYVIAALRRAGARLPDDVGEPFLDSSVAHHLLARVADSLATGATPVVLVLDQFEAVTSRQVHQELDVLLRHTAGMLRLVLLTRDDGSRWLHRYELRGDLVRIRNADLAFTEEEAACLLQQHGLQLPPAALSALTEQTSGWAAGLRLCALSMQRRGGPAPFEAPLPGTDPTVTGYLVDEVLEGQPPDVRDFLARTCVVDRLCPALADALTGRADGEVVLRRLQTANVLTTEVEQAPGWYRYHPLLLHVLRAELGRARPGSVDELHRRASAWFEREGLLLEAVRHAAAASDWQAATAVVVRRLGIGRILVGRETNQLDAALLDLPATVGGSMPAVIRAARALTVFDLEACREQVAAAEERAEDEAEADRPPLLASTAVIRAIVARIDGDLPAAESALAAGESQLSRTPEAGAHPEMHALLLSSVGTVQLWAGRFDEAEQVLRRGLAVSAGPGCQYPRLNVLGRLAVLEYARGELGRAAELGRAEVALADESGLPVARRTGAGHLALALVAVDQGDQTAARRHLDAAAASVGARQDPLVAAWVPMLRALVHADHRDARRALSSLAAVPAAAGGRSLPPWLADRLALTSALVHTERRDAAAAEAALDAVTPPSAQQVVARATLALAGGDRGRAAELLSPVLAGELIDDTGSQVEAWLLAARVHLANRARPLAREALRRALSLAEPERRRRVFLRPGGPGRGLLSAFPDLVGANGWLGLTPPVGSGTPGPRGAAVAGPVEMPAEPLTNRETTVLVRMAQAMSAEDIAHDLFLSINTVKTHQRGIYRKLAVSRRNDAVRKARSLGLV</sequence>
<dbReference type="EMBL" id="BMMI01000007">
    <property type="protein sequence ID" value="GGL78301.1"/>
    <property type="molecule type" value="Genomic_DNA"/>
</dbReference>
<dbReference type="InterPro" id="IPR041664">
    <property type="entry name" value="AAA_16"/>
</dbReference>
<evidence type="ECO:0000313" key="6">
    <source>
        <dbReference type="Proteomes" id="UP000648663"/>
    </source>
</evidence>
<proteinExistence type="predicted"/>
<dbReference type="SUPFAM" id="SSF52540">
    <property type="entry name" value="P-loop containing nucleoside triphosphate hydrolases"/>
    <property type="match status" value="1"/>
</dbReference>
<dbReference type="SUPFAM" id="SSF46894">
    <property type="entry name" value="C-terminal effector domain of the bipartite response regulators"/>
    <property type="match status" value="1"/>
</dbReference>
<dbReference type="PRINTS" id="PR00038">
    <property type="entry name" value="HTHLUXR"/>
</dbReference>
<evidence type="ECO:0000256" key="3">
    <source>
        <dbReference type="ARBA" id="ARBA00023163"/>
    </source>
</evidence>
<dbReference type="Pfam" id="PF25873">
    <property type="entry name" value="WHD_MalT"/>
    <property type="match status" value="1"/>
</dbReference>
<dbReference type="Proteomes" id="UP000648663">
    <property type="component" value="Unassembled WGS sequence"/>
</dbReference>
<dbReference type="Pfam" id="PF13191">
    <property type="entry name" value="AAA_16"/>
    <property type="match status" value="1"/>
</dbReference>
<dbReference type="SMART" id="SM00421">
    <property type="entry name" value="HTH_LUXR"/>
    <property type="match status" value="1"/>
</dbReference>
<feature type="domain" description="HTH luxR-type" evidence="4">
    <location>
        <begin position="828"/>
        <end position="893"/>
    </location>
</feature>
<dbReference type="InterPro" id="IPR016032">
    <property type="entry name" value="Sig_transdc_resp-reg_C-effctor"/>
</dbReference>
<dbReference type="InterPro" id="IPR036388">
    <property type="entry name" value="WH-like_DNA-bd_sf"/>
</dbReference>
<organism evidence="5 6">
    <name type="scientific">Modestobacter marinus</name>
    <dbReference type="NCBI Taxonomy" id="477641"/>
    <lineage>
        <taxon>Bacteria</taxon>
        <taxon>Bacillati</taxon>
        <taxon>Actinomycetota</taxon>
        <taxon>Actinomycetes</taxon>
        <taxon>Geodermatophilales</taxon>
        <taxon>Geodermatophilaceae</taxon>
        <taxon>Modestobacter</taxon>
    </lineage>
</organism>
<evidence type="ECO:0000256" key="1">
    <source>
        <dbReference type="ARBA" id="ARBA00023015"/>
    </source>
</evidence>
<keyword evidence="6" id="KW-1185">Reference proteome</keyword>
<evidence type="ECO:0000313" key="5">
    <source>
        <dbReference type="EMBL" id="GGL78301.1"/>
    </source>
</evidence>
<protein>
    <submittedName>
        <fullName evidence="5">Transcriptional regulator</fullName>
    </submittedName>
</protein>
<dbReference type="Gene3D" id="1.10.10.10">
    <property type="entry name" value="Winged helix-like DNA-binding domain superfamily/Winged helix DNA-binding domain"/>
    <property type="match status" value="1"/>
</dbReference>
<dbReference type="CDD" id="cd06170">
    <property type="entry name" value="LuxR_C_like"/>
    <property type="match status" value="1"/>
</dbReference>
<keyword evidence="1" id="KW-0805">Transcription regulation</keyword>
<comment type="caution">
    <text evidence="5">The sequence shown here is derived from an EMBL/GenBank/DDBJ whole genome shotgun (WGS) entry which is preliminary data.</text>
</comment>
<reference evidence="6" key="1">
    <citation type="journal article" date="2019" name="Int. J. Syst. Evol. Microbiol.">
        <title>The Global Catalogue of Microorganisms (GCM) 10K type strain sequencing project: providing services to taxonomists for standard genome sequencing and annotation.</title>
        <authorList>
            <consortium name="The Broad Institute Genomics Platform"/>
            <consortium name="The Broad Institute Genome Sequencing Center for Infectious Disease"/>
            <person name="Wu L."/>
            <person name="Ma J."/>
        </authorList>
    </citation>
    <scope>NUCLEOTIDE SEQUENCE [LARGE SCALE GENOMIC DNA]</scope>
    <source>
        <strain evidence="6">CGMCC 4.5581</strain>
    </source>
</reference>
<dbReference type="PANTHER" id="PTHR44688">
    <property type="entry name" value="DNA-BINDING TRANSCRIPTIONAL ACTIVATOR DEVR_DOSR"/>
    <property type="match status" value="1"/>
</dbReference>
<accession>A0ABQ2G6R5</accession>
<dbReference type="PANTHER" id="PTHR44688:SF16">
    <property type="entry name" value="DNA-BINDING TRANSCRIPTIONAL ACTIVATOR DEVR_DOSR"/>
    <property type="match status" value="1"/>
</dbReference>
<evidence type="ECO:0000259" key="4">
    <source>
        <dbReference type="PROSITE" id="PS50043"/>
    </source>
</evidence>
<dbReference type="Gene3D" id="1.25.40.10">
    <property type="entry name" value="Tetratricopeptide repeat domain"/>
    <property type="match status" value="1"/>
</dbReference>
<dbReference type="InterPro" id="IPR059106">
    <property type="entry name" value="WHD_MalT"/>
</dbReference>
<gene>
    <name evidence="5" type="ORF">GCM10011589_37950</name>
</gene>
<dbReference type="Gene3D" id="3.40.50.300">
    <property type="entry name" value="P-loop containing nucleotide triphosphate hydrolases"/>
    <property type="match status" value="1"/>
</dbReference>
<dbReference type="InterPro" id="IPR027417">
    <property type="entry name" value="P-loop_NTPase"/>
</dbReference>
<evidence type="ECO:0000256" key="2">
    <source>
        <dbReference type="ARBA" id="ARBA00023125"/>
    </source>
</evidence>
<keyword evidence="2" id="KW-0238">DNA-binding</keyword>
<dbReference type="Pfam" id="PF00196">
    <property type="entry name" value="GerE"/>
    <property type="match status" value="1"/>
</dbReference>
<dbReference type="InterPro" id="IPR000792">
    <property type="entry name" value="Tscrpt_reg_LuxR_C"/>
</dbReference>
<name>A0ABQ2G6R5_9ACTN</name>
<dbReference type="InterPro" id="IPR011990">
    <property type="entry name" value="TPR-like_helical_dom_sf"/>
</dbReference>